<dbReference type="InterPro" id="IPR006076">
    <property type="entry name" value="FAD-dep_OxRdtase"/>
</dbReference>
<feature type="domain" description="Rieske" evidence="6">
    <location>
        <begin position="409"/>
        <end position="502"/>
    </location>
</feature>
<feature type="transmembrane region" description="Helical" evidence="5">
    <location>
        <begin position="21"/>
        <end position="42"/>
    </location>
</feature>
<dbReference type="Gene3D" id="3.30.9.10">
    <property type="entry name" value="D-Amino Acid Oxidase, subunit A, domain 2"/>
    <property type="match status" value="1"/>
</dbReference>
<reference evidence="8" key="1">
    <citation type="journal article" date="2019" name="Int. J. Syst. Evol. Microbiol.">
        <title>The Global Catalogue of Microorganisms (GCM) 10K type strain sequencing project: providing services to taxonomists for standard genome sequencing and annotation.</title>
        <authorList>
            <consortium name="The Broad Institute Genomics Platform"/>
            <consortium name="The Broad Institute Genome Sequencing Center for Infectious Disease"/>
            <person name="Wu L."/>
            <person name="Ma J."/>
        </authorList>
    </citation>
    <scope>NUCLEOTIDE SEQUENCE [LARGE SCALE GENOMIC DNA]</scope>
    <source>
        <strain evidence="8">CGMCC 4.7330</strain>
    </source>
</reference>
<proteinExistence type="predicted"/>
<dbReference type="SUPFAM" id="SSF51905">
    <property type="entry name" value="FAD/NAD(P)-binding domain"/>
    <property type="match status" value="1"/>
</dbReference>
<keyword evidence="1" id="KW-0001">2Fe-2S</keyword>
<evidence type="ECO:0000313" key="8">
    <source>
        <dbReference type="Proteomes" id="UP001595696"/>
    </source>
</evidence>
<keyword evidence="2" id="KW-0479">Metal-binding</keyword>
<comment type="caution">
    <text evidence="7">The sequence shown here is derived from an EMBL/GenBank/DDBJ whole genome shotgun (WGS) entry which is preliminary data.</text>
</comment>
<dbReference type="InterPro" id="IPR036922">
    <property type="entry name" value="Rieske_2Fe-2S_sf"/>
</dbReference>
<dbReference type="Proteomes" id="UP001595696">
    <property type="component" value="Unassembled WGS sequence"/>
</dbReference>
<keyword evidence="3" id="KW-0408">Iron</keyword>
<evidence type="ECO:0000256" key="1">
    <source>
        <dbReference type="ARBA" id="ARBA00022714"/>
    </source>
</evidence>
<evidence type="ECO:0000256" key="3">
    <source>
        <dbReference type="ARBA" id="ARBA00023004"/>
    </source>
</evidence>
<sequence length="502" mass="52456">MTSLWLQETRTPARLRLTPGLRFDTVVVGAGLTGLVTALVLARAGASVAVLEAGRVGAGTTGGTTGKVSLLQGTRLQQIARKHSPETVRQYVAANSAALDWVTAYCASAGVGIEHRTAHTYAPTGAEVDMVTAEHAVAREAGLPTELIDDPDVPFPARAAVRLAGQVQLDPMELLAALAVDVEAAAAPIFENTRVRGVHRADGETVVETEHGSVVAGTVVLATGIPILDRGGFFARLTAQRSYLAAFRVDGPITRDMFLSAGQPTRSLRYTPSARGDLLLVGGNGHPVGRTGSEQAAVDDLIDWTGRWYPGAVPLHTWSAQDYLPVAELPYAGPLLPGDDRILTGTGYAKWGLTNGVAAALAIAGRISGGVPEWAAALDSWRRDEVKALPAAAKANAEVGAQLTAGWLRTLRGGSEQPPAEGEGRVEHRGVRPVAVCTTGGATQRVSAVCPHLYGIVRWNDAEKSWDCPLHGSRFAADGTLLEGPATSDLTPLPAAAPAEHV</sequence>
<dbReference type="Gene3D" id="2.102.10.10">
    <property type="entry name" value="Rieske [2Fe-2S] iron-sulphur domain"/>
    <property type="match status" value="1"/>
</dbReference>
<keyword evidence="5" id="KW-0812">Transmembrane</keyword>
<evidence type="ECO:0000256" key="5">
    <source>
        <dbReference type="SAM" id="Phobius"/>
    </source>
</evidence>
<dbReference type="SUPFAM" id="SSF50022">
    <property type="entry name" value="ISP domain"/>
    <property type="match status" value="1"/>
</dbReference>
<keyword evidence="5" id="KW-1133">Transmembrane helix</keyword>
<dbReference type="Pfam" id="PF00355">
    <property type="entry name" value="Rieske"/>
    <property type="match status" value="1"/>
</dbReference>
<dbReference type="PROSITE" id="PS51296">
    <property type="entry name" value="RIESKE"/>
    <property type="match status" value="1"/>
</dbReference>
<dbReference type="Pfam" id="PF01266">
    <property type="entry name" value="DAO"/>
    <property type="match status" value="1"/>
</dbReference>
<accession>A0ABV8DNZ9</accession>
<dbReference type="Gene3D" id="3.50.50.60">
    <property type="entry name" value="FAD/NAD(P)-binding domain"/>
    <property type="match status" value="1"/>
</dbReference>
<dbReference type="InterPro" id="IPR036188">
    <property type="entry name" value="FAD/NAD-bd_sf"/>
</dbReference>
<dbReference type="InterPro" id="IPR017941">
    <property type="entry name" value="Rieske_2Fe-2S"/>
</dbReference>
<keyword evidence="5" id="KW-0472">Membrane</keyword>
<gene>
    <name evidence="7" type="ORF">ACFO0B_05390</name>
</gene>
<dbReference type="PANTHER" id="PTHR13847:SF274">
    <property type="entry name" value="RIESKE 2FE-2S IRON-SULFUR PROTEIN YHFW-RELATED"/>
    <property type="match status" value="1"/>
</dbReference>
<evidence type="ECO:0000313" key="7">
    <source>
        <dbReference type="EMBL" id="MFC3961420.1"/>
    </source>
</evidence>
<organism evidence="7 8">
    <name type="scientific">Nocardia jiangsuensis</name>
    <dbReference type="NCBI Taxonomy" id="1691563"/>
    <lineage>
        <taxon>Bacteria</taxon>
        <taxon>Bacillati</taxon>
        <taxon>Actinomycetota</taxon>
        <taxon>Actinomycetes</taxon>
        <taxon>Mycobacteriales</taxon>
        <taxon>Nocardiaceae</taxon>
        <taxon>Nocardia</taxon>
    </lineage>
</organism>
<dbReference type="EMBL" id="JBHSAX010000005">
    <property type="protein sequence ID" value="MFC3961420.1"/>
    <property type="molecule type" value="Genomic_DNA"/>
</dbReference>
<keyword evidence="4" id="KW-0411">Iron-sulfur</keyword>
<name>A0ABV8DNZ9_9NOCA</name>
<dbReference type="PANTHER" id="PTHR13847">
    <property type="entry name" value="SARCOSINE DEHYDROGENASE-RELATED"/>
    <property type="match status" value="1"/>
</dbReference>
<dbReference type="RefSeq" id="WP_378611174.1">
    <property type="nucleotide sequence ID" value="NZ_JBHSAX010000005.1"/>
</dbReference>
<evidence type="ECO:0000256" key="2">
    <source>
        <dbReference type="ARBA" id="ARBA00022723"/>
    </source>
</evidence>
<protein>
    <submittedName>
        <fullName evidence="7">FAD-dependent oxidoreductase</fullName>
    </submittedName>
</protein>
<evidence type="ECO:0000256" key="4">
    <source>
        <dbReference type="ARBA" id="ARBA00023014"/>
    </source>
</evidence>
<keyword evidence="8" id="KW-1185">Reference proteome</keyword>
<evidence type="ECO:0000259" key="6">
    <source>
        <dbReference type="PROSITE" id="PS51296"/>
    </source>
</evidence>